<dbReference type="PaxDb" id="2903-EOD37427"/>
<dbReference type="RefSeq" id="XP_005789856.1">
    <property type="nucleotide sequence ID" value="XM_005789799.1"/>
</dbReference>
<proteinExistence type="predicted"/>
<evidence type="ECO:0000313" key="2">
    <source>
        <dbReference type="EnsemblProtists" id="EOD37427"/>
    </source>
</evidence>
<accession>A0A0D3KNU2</accession>
<feature type="region of interest" description="Disordered" evidence="1">
    <location>
        <begin position="123"/>
        <end position="148"/>
    </location>
</feature>
<reference evidence="2" key="2">
    <citation type="submission" date="2024-10" db="UniProtKB">
        <authorList>
            <consortium name="EnsemblProtists"/>
        </authorList>
    </citation>
    <scope>IDENTIFICATION</scope>
</reference>
<sequence>MFPMADKIEQGGEEAFEELSVEYVAKTRAKDRMVFLPDLEVTSKKEVLGLFVKPTVSSLGAAPVGTDTPSSSQSTEATDVEGERNTARDEALATLELTLMPATVEELDAHVVTLLRQAMKVRSATRRETASPAAREESERRKQAITGARNVLREGLRNAPLL</sequence>
<protein>
    <submittedName>
        <fullName evidence="2">Uncharacterized protein</fullName>
    </submittedName>
</protein>
<dbReference type="AlphaFoldDB" id="A0A0D3KNU2"/>
<dbReference type="GeneID" id="17282697"/>
<reference evidence="3" key="1">
    <citation type="journal article" date="2013" name="Nature">
        <title>Pan genome of the phytoplankton Emiliania underpins its global distribution.</title>
        <authorList>
            <person name="Read B.A."/>
            <person name="Kegel J."/>
            <person name="Klute M.J."/>
            <person name="Kuo A."/>
            <person name="Lefebvre S.C."/>
            <person name="Maumus F."/>
            <person name="Mayer C."/>
            <person name="Miller J."/>
            <person name="Monier A."/>
            <person name="Salamov A."/>
            <person name="Young J."/>
            <person name="Aguilar M."/>
            <person name="Claverie J.M."/>
            <person name="Frickenhaus S."/>
            <person name="Gonzalez K."/>
            <person name="Herman E.K."/>
            <person name="Lin Y.C."/>
            <person name="Napier J."/>
            <person name="Ogata H."/>
            <person name="Sarno A.F."/>
            <person name="Shmutz J."/>
            <person name="Schroeder D."/>
            <person name="de Vargas C."/>
            <person name="Verret F."/>
            <person name="von Dassow P."/>
            <person name="Valentin K."/>
            <person name="Van de Peer Y."/>
            <person name="Wheeler G."/>
            <person name="Dacks J.B."/>
            <person name="Delwiche C.F."/>
            <person name="Dyhrman S.T."/>
            <person name="Glockner G."/>
            <person name="John U."/>
            <person name="Richards T."/>
            <person name="Worden A.Z."/>
            <person name="Zhang X."/>
            <person name="Grigoriev I.V."/>
            <person name="Allen A.E."/>
            <person name="Bidle K."/>
            <person name="Borodovsky M."/>
            <person name="Bowler C."/>
            <person name="Brownlee C."/>
            <person name="Cock J.M."/>
            <person name="Elias M."/>
            <person name="Gladyshev V.N."/>
            <person name="Groth M."/>
            <person name="Guda C."/>
            <person name="Hadaegh A."/>
            <person name="Iglesias-Rodriguez M.D."/>
            <person name="Jenkins J."/>
            <person name="Jones B.M."/>
            <person name="Lawson T."/>
            <person name="Leese F."/>
            <person name="Lindquist E."/>
            <person name="Lobanov A."/>
            <person name="Lomsadze A."/>
            <person name="Malik S.B."/>
            <person name="Marsh M.E."/>
            <person name="Mackinder L."/>
            <person name="Mock T."/>
            <person name="Mueller-Roeber B."/>
            <person name="Pagarete A."/>
            <person name="Parker M."/>
            <person name="Probert I."/>
            <person name="Quesneville H."/>
            <person name="Raines C."/>
            <person name="Rensing S.A."/>
            <person name="Riano-Pachon D.M."/>
            <person name="Richier S."/>
            <person name="Rokitta S."/>
            <person name="Shiraiwa Y."/>
            <person name="Soanes D.M."/>
            <person name="van der Giezen M."/>
            <person name="Wahlund T.M."/>
            <person name="Williams B."/>
            <person name="Wilson W."/>
            <person name="Wolfe G."/>
            <person name="Wurch L.L."/>
        </authorList>
    </citation>
    <scope>NUCLEOTIDE SEQUENCE</scope>
</reference>
<dbReference type="Proteomes" id="UP000013827">
    <property type="component" value="Unassembled WGS sequence"/>
</dbReference>
<feature type="compositionally biased region" description="Polar residues" evidence="1">
    <location>
        <begin position="67"/>
        <end position="77"/>
    </location>
</feature>
<dbReference type="EnsemblProtists" id="EOD37427">
    <property type="protein sequence ID" value="EOD37427"/>
    <property type="gene ID" value="EMIHUDRAFT_225612"/>
</dbReference>
<feature type="compositionally biased region" description="Basic and acidic residues" evidence="1">
    <location>
        <begin position="125"/>
        <end position="142"/>
    </location>
</feature>
<feature type="region of interest" description="Disordered" evidence="1">
    <location>
        <begin position="58"/>
        <end position="87"/>
    </location>
</feature>
<dbReference type="KEGG" id="ehx:EMIHUDRAFT_225612"/>
<organism evidence="2 3">
    <name type="scientific">Emiliania huxleyi (strain CCMP1516)</name>
    <dbReference type="NCBI Taxonomy" id="280463"/>
    <lineage>
        <taxon>Eukaryota</taxon>
        <taxon>Haptista</taxon>
        <taxon>Haptophyta</taxon>
        <taxon>Prymnesiophyceae</taxon>
        <taxon>Isochrysidales</taxon>
        <taxon>Noelaerhabdaceae</taxon>
        <taxon>Emiliania</taxon>
    </lineage>
</organism>
<dbReference type="HOGENOM" id="CLU_1638535_0_0_1"/>
<evidence type="ECO:0000313" key="3">
    <source>
        <dbReference type="Proteomes" id="UP000013827"/>
    </source>
</evidence>
<evidence type="ECO:0000256" key="1">
    <source>
        <dbReference type="SAM" id="MobiDB-lite"/>
    </source>
</evidence>
<name>A0A0D3KNU2_EMIH1</name>
<keyword evidence="3" id="KW-1185">Reference proteome</keyword>